<comment type="caution">
    <text evidence="3">The sequence shown here is derived from an EMBL/GenBank/DDBJ whole genome shotgun (WGS) entry which is preliminary data.</text>
</comment>
<keyword evidence="4" id="KW-1185">Reference proteome</keyword>
<dbReference type="Gene3D" id="2.130.10.10">
    <property type="entry name" value="YVTN repeat-like/Quinoprotein amine dehydrogenase"/>
    <property type="match status" value="2"/>
</dbReference>
<feature type="compositionally biased region" description="Polar residues" evidence="2">
    <location>
        <begin position="339"/>
        <end position="364"/>
    </location>
</feature>
<reference evidence="3" key="1">
    <citation type="submission" date="2021-06" db="EMBL/GenBank/DDBJ databases">
        <authorList>
            <person name="Kallberg Y."/>
            <person name="Tangrot J."/>
            <person name="Rosling A."/>
        </authorList>
    </citation>
    <scope>NUCLEOTIDE SEQUENCE</scope>
    <source>
        <strain evidence="3">UK204</strain>
    </source>
</reference>
<dbReference type="GO" id="GO:0043015">
    <property type="term" value="F:gamma-tubulin binding"/>
    <property type="evidence" value="ECO:0007669"/>
    <property type="project" value="TreeGrafter"/>
</dbReference>
<dbReference type="InterPro" id="IPR015943">
    <property type="entry name" value="WD40/YVTN_repeat-like_dom_sf"/>
</dbReference>
<feature type="region of interest" description="Disordered" evidence="2">
    <location>
        <begin position="404"/>
        <end position="425"/>
    </location>
</feature>
<dbReference type="PANTHER" id="PTHR44414:SF1">
    <property type="entry name" value="PROTEIN NEDD1"/>
    <property type="match status" value="1"/>
</dbReference>
<dbReference type="GO" id="GO:0036064">
    <property type="term" value="C:ciliary basal body"/>
    <property type="evidence" value="ECO:0007669"/>
    <property type="project" value="TreeGrafter"/>
</dbReference>
<dbReference type="InterPro" id="IPR036322">
    <property type="entry name" value="WD40_repeat_dom_sf"/>
</dbReference>
<feature type="repeat" description="WD" evidence="1">
    <location>
        <begin position="228"/>
        <end position="270"/>
    </location>
</feature>
<dbReference type="InterPro" id="IPR001680">
    <property type="entry name" value="WD40_rpt"/>
</dbReference>
<evidence type="ECO:0000256" key="1">
    <source>
        <dbReference type="PROSITE-ProRule" id="PRU00221"/>
    </source>
</evidence>
<proteinExistence type="predicted"/>
<dbReference type="InterPro" id="IPR052818">
    <property type="entry name" value="NEDD1_Spindle_Assembly"/>
</dbReference>
<dbReference type="GO" id="GO:0007020">
    <property type="term" value="P:microtubule nucleation"/>
    <property type="evidence" value="ECO:0007669"/>
    <property type="project" value="TreeGrafter"/>
</dbReference>
<dbReference type="PROSITE" id="PS50082">
    <property type="entry name" value="WD_REPEATS_2"/>
    <property type="match status" value="3"/>
</dbReference>
<dbReference type="AlphaFoldDB" id="A0A9N8WJ64"/>
<evidence type="ECO:0000256" key="2">
    <source>
        <dbReference type="SAM" id="MobiDB-lite"/>
    </source>
</evidence>
<dbReference type="GO" id="GO:0000278">
    <property type="term" value="P:mitotic cell cycle"/>
    <property type="evidence" value="ECO:0007669"/>
    <property type="project" value="TreeGrafter"/>
</dbReference>
<sequence length="651" mass="72204">MSANLLVSASKDVKIWDLKSIPGDKNSNEIETSKNIIPEQLLGVEVSSFAPHDASTGVGVVRWNHDNQLLAVVGNEGTLTIHDSQGTFIETIPSNNHGSDDYTKISSLRFSDKSQYVLFGGSDKIVNIWDRKGSSFLEPLEGHSSAVTCIDLNLDESIVASSALNGNIIIHNRQKSNSRNNLTVLTKQPINVLQYSYVKRGLLAAGGEDGSLRLWDTSGSTTAIQTYEKAHHSEIKGIAFSPSNSHLLLSAGMDRRIVMYDVGKKECLKNIYTESPLTSLAYRADCVTIAVGTLQGKILIYDLRSLNKVMCTLNGCESRPIQCLHFQEKGRASMRRATLSKNKNSHVRTSSRGTTLPASSSNRSAKGVAAKSSSPVLSESKGKNYMDMFSPVKKVVKDDITSDDTFSSSTENNIDNNKNHNGAADENVNTRNIIDKNRIRVTHSVASDENVDTKTIIDDKIHVNHIRTADENVITKNIIGDKNHSRTAEENVITKNIIDDKIHGRTAEENVVTKNITDDKIHVKHGGADENVNTKNMIYDKNHVNHNRATDENVTAKNIIDDKTHNGAADENVNTINTATNFQLQVIGSVVDECLQDFRISLRNDIQNMHLELLRQFHIQKMELETMFLKNRGETMALREEVERLQNLQTY</sequence>
<feature type="repeat" description="WD" evidence="1">
    <location>
        <begin position="105"/>
        <end position="130"/>
    </location>
</feature>
<gene>
    <name evidence="3" type="ORF">FCALED_LOCUS3237</name>
</gene>
<evidence type="ECO:0000313" key="4">
    <source>
        <dbReference type="Proteomes" id="UP000789570"/>
    </source>
</evidence>
<dbReference type="GO" id="GO:0005737">
    <property type="term" value="C:cytoplasm"/>
    <property type="evidence" value="ECO:0007669"/>
    <property type="project" value="TreeGrafter"/>
</dbReference>
<dbReference type="SMART" id="SM00320">
    <property type="entry name" value="WD40"/>
    <property type="match status" value="6"/>
</dbReference>
<dbReference type="Proteomes" id="UP000789570">
    <property type="component" value="Unassembled WGS sequence"/>
</dbReference>
<accession>A0A9N8WJ64</accession>
<dbReference type="GO" id="GO:0000922">
    <property type="term" value="C:spindle pole"/>
    <property type="evidence" value="ECO:0007669"/>
    <property type="project" value="TreeGrafter"/>
</dbReference>
<feature type="compositionally biased region" description="Polar residues" evidence="2">
    <location>
        <begin position="411"/>
        <end position="420"/>
    </location>
</feature>
<feature type="region of interest" description="Disordered" evidence="2">
    <location>
        <begin position="335"/>
        <end position="377"/>
    </location>
</feature>
<organism evidence="3 4">
    <name type="scientific">Funneliformis caledonium</name>
    <dbReference type="NCBI Taxonomy" id="1117310"/>
    <lineage>
        <taxon>Eukaryota</taxon>
        <taxon>Fungi</taxon>
        <taxon>Fungi incertae sedis</taxon>
        <taxon>Mucoromycota</taxon>
        <taxon>Glomeromycotina</taxon>
        <taxon>Glomeromycetes</taxon>
        <taxon>Glomerales</taxon>
        <taxon>Glomeraceae</taxon>
        <taxon>Funneliformis</taxon>
    </lineage>
</organism>
<dbReference type="OrthoDB" id="1602884at2759"/>
<dbReference type="EMBL" id="CAJVPQ010000551">
    <property type="protein sequence ID" value="CAG8491492.1"/>
    <property type="molecule type" value="Genomic_DNA"/>
</dbReference>
<keyword evidence="1" id="KW-0853">WD repeat</keyword>
<name>A0A9N8WJ64_9GLOM</name>
<dbReference type="PANTHER" id="PTHR44414">
    <property type="entry name" value="PROTEIN NEDD1"/>
    <property type="match status" value="1"/>
</dbReference>
<dbReference type="GO" id="GO:0005814">
    <property type="term" value="C:centriole"/>
    <property type="evidence" value="ECO:0007669"/>
    <property type="project" value="TreeGrafter"/>
</dbReference>
<dbReference type="Pfam" id="PF00400">
    <property type="entry name" value="WD40"/>
    <property type="match status" value="4"/>
</dbReference>
<evidence type="ECO:0000313" key="3">
    <source>
        <dbReference type="EMBL" id="CAG8491492.1"/>
    </source>
</evidence>
<dbReference type="SUPFAM" id="SSF50978">
    <property type="entry name" value="WD40 repeat-like"/>
    <property type="match status" value="1"/>
</dbReference>
<feature type="repeat" description="WD" evidence="1">
    <location>
        <begin position="202"/>
        <end position="225"/>
    </location>
</feature>
<protein>
    <submittedName>
        <fullName evidence="3">13010_t:CDS:1</fullName>
    </submittedName>
</protein>